<dbReference type="InterPro" id="IPR016181">
    <property type="entry name" value="Acyl_CoA_acyltransferase"/>
</dbReference>
<dbReference type="InterPro" id="IPR000182">
    <property type="entry name" value="GNAT_dom"/>
</dbReference>
<gene>
    <name evidence="2" type="ORF">GCM10009606_22990</name>
</gene>
<dbReference type="Proteomes" id="UP001499979">
    <property type="component" value="Unassembled WGS sequence"/>
</dbReference>
<feature type="domain" description="N-acetyltransferase" evidence="1">
    <location>
        <begin position="172"/>
        <end position="306"/>
    </location>
</feature>
<name>A0ABN1UDE6_9ACTN</name>
<comment type="caution">
    <text evidence="2">The sequence shown here is derived from an EMBL/GenBank/DDBJ whole genome shotgun (WGS) entry which is preliminary data.</text>
</comment>
<evidence type="ECO:0000313" key="2">
    <source>
        <dbReference type="EMBL" id="GAA1142827.1"/>
    </source>
</evidence>
<evidence type="ECO:0000313" key="3">
    <source>
        <dbReference type="Proteomes" id="UP001499979"/>
    </source>
</evidence>
<dbReference type="EMBL" id="BAAAJE010000008">
    <property type="protein sequence ID" value="GAA1142827.1"/>
    <property type="molecule type" value="Genomic_DNA"/>
</dbReference>
<dbReference type="SUPFAM" id="SSF55729">
    <property type="entry name" value="Acyl-CoA N-acyltransferases (Nat)"/>
    <property type="match status" value="1"/>
</dbReference>
<dbReference type="PANTHER" id="PTHR43072">
    <property type="entry name" value="N-ACETYLTRANSFERASE"/>
    <property type="match status" value="1"/>
</dbReference>
<dbReference type="Gene3D" id="3.40.630.30">
    <property type="match status" value="1"/>
</dbReference>
<dbReference type="RefSeq" id="WP_343907674.1">
    <property type="nucleotide sequence ID" value="NZ_BAAAJE010000008.1"/>
</dbReference>
<dbReference type="InterPro" id="IPR056935">
    <property type="entry name" value="Rv0428c-like_C"/>
</dbReference>
<dbReference type="Pfam" id="PF24553">
    <property type="entry name" value="Rv0428c_C"/>
    <property type="match status" value="1"/>
</dbReference>
<protein>
    <submittedName>
        <fullName evidence="2">GNAT family N-acetyltransferase</fullName>
    </submittedName>
</protein>
<keyword evidence="3" id="KW-1185">Reference proteome</keyword>
<sequence>MSESADPQYVNQHGLGPHVVGQRVVVRRILRGETGPTGGPAFTDLLGVCTAWSDGSCVVQPVDGPPVVIATADIVSGKPVPPRPSTRHRVSPQGAQLRALALWPDLDTEPLGDWVLRHSPTSTARRANSVLALGPSGVTDAYDRVVDFYAPRTGRPIAAVLPDSDEDAMFRGHGWVAESGDADTLFQLASVAQVARRLRGSRQARPPVLDEQGDLVTVRIGERASGVAAYADDWVGFRGIHVDPAHRRQGLALAVMAALLDWGAERGATTAYLQVLGDNAPALALYERLGFTTHHPYRYLAPPRSD</sequence>
<proteinExistence type="predicted"/>
<organism evidence="2 3">
    <name type="scientific">Nocardioides aquiterrae</name>
    <dbReference type="NCBI Taxonomy" id="203799"/>
    <lineage>
        <taxon>Bacteria</taxon>
        <taxon>Bacillati</taxon>
        <taxon>Actinomycetota</taxon>
        <taxon>Actinomycetes</taxon>
        <taxon>Propionibacteriales</taxon>
        <taxon>Nocardioidaceae</taxon>
        <taxon>Nocardioides</taxon>
    </lineage>
</organism>
<accession>A0ABN1UDE6</accession>
<evidence type="ECO:0000259" key="1">
    <source>
        <dbReference type="PROSITE" id="PS51186"/>
    </source>
</evidence>
<reference evidence="2 3" key="1">
    <citation type="journal article" date="2019" name="Int. J. Syst. Evol. Microbiol.">
        <title>The Global Catalogue of Microorganisms (GCM) 10K type strain sequencing project: providing services to taxonomists for standard genome sequencing and annotation.</title>
        <authorList>
            <consortium name="The Broad Institute Genomics Platform"/>
            <consortium name="The Broad Institute Genome Sequencing Center for Infectious Disease"/>
            <person name="Wu L."/>
            <person name="Ma J."/>
        </authorList>
    </citation>
    <scope>NUCLEOTIDE SEQUENCE [LARGE SCALE GENOMIC DNA]</scope>
    <source>
        <strain evidence="2 3">JCM 11813</strain>
    </source>
</reference>
<dbReference type="PROSITE" id="PS51186">
    <property type="entry name" value="GNAT"/>
    <property type="match status" value="1"/>
</dbReference>